<accession>A0A9X2A9R4</accession>
<gene>
    <name evidence="1" type="ORF">ML462_11795</name>
</gene>
<proteinExistence type="predicted"/>
<reference evidence="1" key="1">
    <citation type="submission" date="2022-03" db="EMBL/GenBank/DDBJ databases">
        <title>Gramella crocea sp. nov., isolated from activated sludge of a seafood processing plant.</title>
        <authorList>
            <person name="Zhang X."/>
        </authorList>
    </citation>
    <scope>NUCLEOTIDE SEQUENCE</scope>
    <source>
        <strain evidence="1">YJ019</strain>
    </source>
</reference>
<dbReference type="AlphaFoldDB" id="A0A9X2A9R4"/>
<comment type="caution">
    <text evidence="1">The sequence shown here is derived from an EMBL/GenBank/DDBJ whole genome shotgun (WGS) entry which is preliminary data.</text>
</comment>
<evidence type="ECO:0000313" key="2">
    <source>
        <dbReference type="Proteomes" id="UP001139226"/>
    </source>
</evidence>
<dbReference type="EMBL" id="JAKVTV010000003">
    <property type="protein sequence ID" value="MCH4823854.1"/>
    <property type="molecule type" value="Genomic_DNA"/>
</dbReference>
<dbReference type="RefSeq" id="WP_240714021.1">
    <property type="nucleotide sequence ID" value="NZ_JAKVTV010000003.1"/>
</dbReference>
<name>A0A9X2A9R4_9FLAO</name>
<dbReference type="Proteomes" id="UP001139226">
    <property type="component" value="Unassembled WGS sequence"/>
</dbReference>
<keyword evidence="2" id="KW-1185">Reference proteome</keyword>
<protein>
    <submittedName>
        <fullName evidence="1">Uncharacterized protein</fullName>
    </submittedName>
</protein>
<evidence type="ECO:0000313" key="1">
    <source>
        <dbReference type="EMBL" id="MCH4823854.1"/>
    </source>
</evidence>
<organism evidence="1 2">
    <name type="scientific">Christiangramia lutea</name>
    <dbReference type="NCBI Taxonomy" id="1607951"/>
    <lineage>
        <taxon>Bacteria</taxon>
        <taxon>Pseudomonadati</taxon>
        <taxon>Bacteroidota</taxon>
        <taxon>Flavobacteriia</taxon>
        <taxon>Flavobacteriales</taxon>
        <taxon>Flavobacteriaceae</taxon>
        <taxon>Christiangramia</taxon>
    </lineage>
</organism>
<sequence length="56" mass="6459">MFIFKIKMENTGKKIRENFVLADMHCNGVYFDKKILGAYKMKSAEVISGKKENNQA</sequence>